<dbReference type="SUPFAM" id="SSF54786">
    <property type="entry name" value="YcfA/nrd intein domain"/>
    <property type="match status" value="1"/>
</dbReference>
<evidence type="ECO:0000313" key="1">
    <source>
        <dbReference type="EMBL" id="SMB96815.1"/>
    </source>
</evidence>
<name>A0A1W1VTX7_9FIRM</name>
<proteinExistence type="predicted"/>
<protein>
    <recommendedName>
        <fullName evidence="3">HicA toxin of toxin-antitoxin</fullName>
    </recommendedName>
</protein>
<dbReference type="STRING" id="698762.SAMN00808754_1667"/>
<dbReference type="AlphaFoldDB" id="A0A1W1VTX7"/>
<keyword evidence="2" id="KW-1185">Reference proteome</keyword>
<dbReference type="OrthoDB" id="121656at2"/>
<evidence type="ECO:0000313" key="2">
    <source>
        <dbReference type="Proteomes" id="UP000192569"/>
    </source>
</evidence>
<dbReference type="EMBL" id="LT838272">
    <property type="protein sequence ID" value="SMB96815.1"/>
    <property type="molecule type" value="Genomic_DNA"/>
</dbReference>
<reference evidence="1 2" key="1">
    <citation type="submission" date="2017-04" db="EMBL/GenBank/DDBJ databases">
        <authorList>
            <person name="Afonso C.L."/>
            <person name="Miller P.J."/>
            <person name="Scott M.A."/>
            <person name="Spackman E."/>
            <person name="Goraichik I."/>
            <person name="Dimitrov K.M."/>
            <person name="Suarez D.L."/>
            <person name="Swayne D.E."/>
        </authorList>
    </citation>
    <scope>NUCLEOTIDE SEQUENCE [LARGE SCALE GENOMIC DNA]</scope>
    <source>
        <strain evidence="1 2">ToBE</strain>
    </source>
</reference>
<dbReference type="InterPro" id="IPR038570">
    <property type="entry name" value="HicA_sf"/>
</dbReference>
<evidence type="ECO:0008006" key="3">
    <source>
        <dbReference type="Google" id="ProtNLM"/>
    </source>
</evidence>
<gene>
    <name evidence="1" type="ORF">SAMN00808754_1667</name>
</gene>
<accession>A0A1W1VTX7</accession>
<organism evidence="1 2">
    <name type="scientific">Thermanaeromonas toyohensis ToBE</name>
    <dbReference type="NCBI Taxonomy" id="698762"/>
    <lineage>
        <taxon>Bacteria</taxon>
        <taxon>Bacillati</taxon>
        <taxon>Bacillota</taxon>
        <taxon>Clostridia</taxon>
        <taxon>Neomoorellales</taxon>
        <taxon>Neomoorellaceae</taxon>
        <taxon>Thermanaeromonas</taxon>
    </lineage>
</organism>
<dbReference type="Proteomes" id="UP000192569">
    <property type="component" value="Chromosome I"/>
</dbReference>
<sequence>MPHLPDISYRELVSLLREYSRELRGEGSPVIVGVGRDGRSFTIHQHPSQKVYRQKLAKILRYAGITEEEFWEWYYEKR</sequence>
<dbReference type="RefSeq" id="WP_084665279.1">
    <property type="nucleotide sequence ID" value="NZ_LT838272.1"/>
</dbReference>
<dbReference type="Gene3D" id="3.30.920.30">
    <property type="entry name" value="Hypothetical protein"/>
    <property type="match status" value="1"/>
</dbReference>